<feature type="transmembrane region" description="Helical" evidence="2">
    <location>
        <begin position="306"/>
        <end position="326"/>
    </location>
</feature>
<dbReference type="EMBL" id="BMWH01000006">
    <property type="protein sequence ID" value="GGZ84793.1"/>
    <property type="molecule type" value="Genomic_DNA"/>
</dbReference>
<protein>
    <recommendedName>
        <fullName evidence="5">Integral membrane protein</fullName>
    </recommendedName>
</protein>
<proteinExistence type="predicted"/>
<dbReference type="RefSeq" id="WP_229879438.1">
    <property type="nucleotide sequence ID" value="NZ_BMWH01000006.1"/>
</dbReference>
<keyword evidence="2" id="KW-1133">Transmembrane helix</keyword>
<organism evidence="3 4">
    <name type="scientific">Streptomyces echinoruber</name>
    <dbReference type="NCBI Taxonomy" id="68898"/>
    <lineage>
        <taxon>Bacteria</taxon>
        <taxon>Bacillati</taxon>
        <taxon>Actinomycetota</taxon>
        <taxon>Actinomycetes</taxon>
        <taxon>Kitasatosporales</taxon>
        <taxon>Streptomycetaceae</taxon>
        <taxon>Streptomyces</taxon>
    </lineage>
</organism>
<evidence type="ECO:0000256" key="1">
    <source>
        <dbReference type="SAM" id="MobiDB-lite"/>
    </source>
</evidence>
<feature type="transmembrane region" description="Helical" evidence="2">
    <location>
        <begin position="118"/>
        <end position="139"/>
    </location>
</feature>
<feature type="transmembrane region" description="Helical" evidence="2">
    <location>
        <begin position="27"/>
        <end position="44"/>
    </location>
</feature>
<evidence type="ECO:0008006" key="5">
    <source>
        <dbReference type="Google" id="ProtNLM"/>
    </source>
</evidence>
<feature type="transmembrane region" description="Helical" evidence="2">
    <location>
        <begin position="210"/>
        <end position="227"/>
    </location>
</feature>
<keyword evidence="4" id="KW-1185">Reference proteome</keyword>
<keyword evidence="2" id="KW-0812">Transmembrane</keyword>
<feature type="transmembrane region" description="Helical" evidence="2">
    <location>
        <begin position="93"/>
        <end position="111"/>
    </location>
</feature>
<reference evidence="3" key="2">
    <citation type="submission" date="2020-09" db="EMBL/GenBank/DDBJ databases">
        <authorList>
            <person name="Sun Q."/>
            <person name="Ohkuma M."/>
        </authorList>
    </citation>
    <scope>NUCLEOTIDE SEQUENCE</scope>
    <source>
        <strain evidence="3">JCM 5016</strain>
    </source>
</reference>
<accession>A0A918R3U3</accession>
<name>A0A918R3U3_9ACTN</name>
<keyword evidence="2" id="KW-0472">Membrane</keyword>
<evidence type="ECO:0000313" key="4">
    <source>
        <dbReference type="Proteomes" id="UP000623010"/>
    </source>
</evidence>
<feature type="transmembrane region" description="Helical" evidence="2">
    <location>
        <begin position="282"/>
        <end position="299"/>
    </location>
</feature>
<sequence length="516" mass="53212">MAHSAHAACAAAPAAVPRRARRGRGRGPLAAVAAAFVLAQLLLVPPDMGLGWDETVYVSQVGGHAPAAFFSAPRARGVPLLVAPVAAWSSSTALLRVYLALLSGLALHLALSAWRGLFPVRVLALAGALFASLWITLFYGPQAMPNLWVAVGALGCAGCFLRARDDPRARAPVWAAAGCAALMAWMRPMDAVWVTAPLLVLAAARRSRRLLVALVAGLAAGSAEWVVEACTGYGGLVRRLADASRIQGGLGPHAAVLDQLRSLTGRTLCRPCDGPLPHPAAYAWWLALPLLAALGARAARRARRPAPALVALACAAAAAFPYLFLIDYAAPRFLLPAYALPALPVADGLLDLAAPARARWRPLAASLVALGLAGHLAVQYAVLRHVVDRTVADHRTWAHTAAALHRLGVRPPCILTGDQALPIAFLAGCSSAATSGPNANTTAARLAATARREPVAVLVPAGALPPAYARAWPVHRVGGLRVHVAPAARAPAPVPAPVPASAPVPQGPNPAPGPLP</sequence>
<evidence type="ECO:0000256" key="2">
    <source>
        <dbReference type="SAM" id="Phobius"/>
    </source>
</evidence>
<gene>
    <name evidence="3" type="ORF">GCM10010389_23910</name>
</gene>
<feature type="region of interest" description="Disordered" evidence="1">
    <location>
        <begin position="491"/>
        <end position="516"/>
    </location>
</feature>
<dbReference type="Proteomes" id="UP000623010">
    <property type="component" value="Unassembled WGS sequence"/>
</dbReference>
<dbReference type="AlphaFoldDB" id="A0A918R3U3"/>
<evidence type="ECO:0000313" key="3">
    <source>
        <dbReference type="EMBL" id="GGZ84793.1"/>
    </source>
</evidence>
<reference evidence="3" key="1">
    <citation type="journal article" date="2014" name="Int. J. Syst. Evol. Microbiol.">
        <title>Complete genome sequence of Corynebacterium casei LMG S-19264T (=DSM 44701T), isolated from a smear-ripened cheese.</title>
        <authorList>
            <consortium name="US DOE Joint Genome Institute (JGI-PGF)"/>
            <person name="Walter F."/>
            <person name="Albersmeier A."/>
            <person name="Kalinowski J."/>
            <person name="Ruckert C."/>
        </authorList>
    </citation>
    <scope>NUCLEOTIDE SEQUENCE</scope>
    <source>
        <strain evidence="3">JCM 5016</strain>
    </source>
</reference>
<comment type="caution">
    <text evidence="3">The sequence shown here is derived from an EMBL/GenBank/DDBJ whole genome shotgun (WGS) entry which is preliminary data.</text>
</comment>
<feature type="transmembrane region" description="Helical" evidence="2">
    <location>
        <begin position="145"/>
        <end position="163"/>
    </location>
</feature>
<feature type="compositionally biased region" description="Pro residues" evidence="1">
    <location>
        <begin position="492"/>
        <end position="516"/>
    </location>
</feature>